<dbReference type="PANTHER" id="PTHR33734">
    <property type="entry name" value="LYSM DOMAIN-CONTAINING GPI-ANCHORED PROTEIN 2"/>
    <property type="match status" value="1"/>
</dbReference>
<accession>A0A1H3ZBN7</accession>
<dbReference type="InterPro" id="IPR018911">
    <property type="entry name" value="Gmad2_Ig-like_dom"/>
</dbReference>
<feature type="domain" description="LysM" evidence="1">
    <location>
        <begin position="9"/>
        <end position="57"/>
    </location>
</feature>
<dbReference type="PROSITE" id="PS51782">
    <property type="entry name" value="LYSM"/>
    <property type="match status" value="3"/>
</dbReference>
<dbReference type="InterPro" id="IPR036779">
    <property type="entry name" value="LysM_dom_sf"/>
</dbReference>
<dbReference type="EMBL" id="FNQR01000003">
    <property type="protein sequence ID" value="SEA20794.1"/>
    <property type="molecule type" value="Genomic_DNA"/>
</dbReference>
<dbReference type="SMART" id="SM00257">
    <property type="entry name" value="LysM"/>
    <property type="match status" value="3"/>
</dbReference>
<dbReference type="OrthoDB" id="308800at2"/>
<reference evidence="3" key="1">
    <citation type="submission" date="2016-10" db="EMBL/GenBank/DDBJ databases">
        <authorList>
            <person name="Varghese N."/>
            <person name="Submissions S."/>
        </authorList>
    </citation>
    <scope>NUCLEOTIDE SEQUENCE [LARGE SCALE GENOMIC DNA]</scope>
    <source>
        <strain evidence="3">CCM7597</strain>
    </source>
</reference>
<dbReference type="PANTHER" id="PTHR33734:SF22">
    <property type="entry name" value="MEMBRANE-BOUND LYTIC MUREIN TRANSGLYCOSYLASE D"/>
    <property type="match status" value="1"/>
</dbReference>
<dbReference type="CDD" id="cd00118">
    <property type="entry name" value="LysM"/>
    <property type="match status" value="3"/>
</dbReference>
<organism evidence="2 3">
    <name type="scientific">Thalassobacillus cyri</name>
    <dbReference type="NCBI Taxonomy" id="571932"/>
    <lineage>
        <taxon>Bacteria</taxon>
        <taxon>Bacillati</taxon>
        <taxon>Bacillota</taxon>
        <taxon>Bacilli</taxon>
        <taxon>Bacillales</taxon>
        <taxon>Bacillaceae</taxon>
        <taxon>Thalassobacillus</taxon>
    </lineage>
</organism>
<feature type="domain" description="LysM" evidence="1">
    <location>
        <begin position="113"/>
        <end position="160"/>
    </location>
</feature>
<dbReference type="InterPro" id="IPR018392">
    <property type="entry name" value="LysM"/>
</dbReference>
<proteinExistence type="predicted"/>
<protein>
    <submittedName>
        <fullName evidence="2">LysM domain-containing protein</fullName>
    </submittedName>
</protein>
<dbReference type="Pfam" id="PF01476">
    <property type="entry name" value="LysM"/>
    <property type="match status" value="3"/>
</dbReference>
<dbReference type="AlphaFoldDB" id="A0A1H3ZBN7"/>
<feature type="domain" description="LysM" evidence="1">
    <location>
        <begin position="66"/>
        <end position="110"/>
    </location>
</feature>
<keyword evidence="3" id="KW-1185">Reference proteome</keyword>
<dbReference type="Gene3D" id="3.10.350.10">
    <property type="entry name" value="LysM domain"/>
    <property type="match status" value="3"/>
</dbReference>
<name>A0A1H3ZBN7_9BACI</name>
<sequence length="265" mass="29290">MPIIQQKSYMYTIKRGDTLYSIARRFDSTVEAIEQANHLYPPVTDRGLIFPEDVLVIPAADQPSIMSYVVYPGDGLRGIAASFQTSVDLLAGINNIANPNLIYIDQLLLVPAFANEIETGDTLYKIATRFGVTVAEIEAANSDRPGFQRDVIWPGYYLAIPIPISDNIFVTTPLPGTQIQNGQQLEGFARVFEASVQHQVRDSNNVVVSRERFTTASEGAPAYGFFSSTLPFDRQPTSSTGEVWVFSRSAKDNSIQDLVRTPVTF</sequence>
<dbReference type="Pfam" id="PF10648">
    <property type="entry name" value="Gmad2"/>
    <property type="match status" value="1"/>
</dbReference>
<dbReference type="STRING" id="571932.SAMN05421743_103182"/>
<evidence type="ECO:0000313" key="3">
    <source>
        <dbReference type="Proteomes" id="UP000198584"/>
    </source>
</evidence>
<gene>
    <name evidence="2" type="ORF">SAMN05421743_103182</name>
</gene>
<evidence type="ECO:0000313" key="2">
    <source>
        <dbReference type="EMBL" id="SEA20794.1"/>
    </source>
</evidence>
<dbReference type="SUPFAM" id="SSF54106">
    <property type="entry name" value="LysM domain"/>
    <property type="match status" value="3"/>
</dbReference>
<dbReference type="Proteomes" id="UP000198584">
    <property type="component" value="Unassembled WGS sequence"/>
</dbReference>
<evidence type="ECO:0000259" key="1">
    <source>
        <dbReference type="PROSITE" id="PS51782"/>
    </source>
</evidence>